<comment type="caution">
    <text evidence="1">The sequence shown here is derived from an EMBL/GenBank/DDBJ whole genome shotgun (WGS) entry which is preliminary data.</text>
</comment>
<accession>A0A371HJU0</accession>
<reference evidence="1" key="1">
    <citation type="submission" date="2018-05" db="EMBL/GenBank/DDBJ databases">
        <title>Draft genome of Mucuna pruriens seed.</title>
        <authorList>
            <person name="Nnadi N.E."/>
            <person name="Vos R."/>
            <person name="Hasami M.H."/>
            <person name="Devisetty U.K."/>
            <person name="Aguiy J.C."/>
        </authorList>
    </citation>
    <scope>NUCLEOTIDE SEQUENCE [LARGE SCALE GENOMIC DNA]</scope>
    <source>
        <strain evidence="1">JCA_2017</strain>
    </source>
</reference>
<evidence type="ECO:0000313" key="2">
    <source>
        <dbReference type="Proteomes" id="UP000257109"/>
    </source>
</evidence>
<name>A0A371HJU0_MUCPR</name>
<evidence type="ECO:0000313" key="1">
    <source>
        <dbReference type="EMBL" id="RDY03068.1"/>
    </source>
</evidence>
<protein>
    <submittedName>
        <fullName evidence="1">Uncharacterized protein</fullName>
    </submittedName>
</protein>
<keyword evidence="2" id="KW-1185">Reference proteome</keyword>
<dbReference type="Proteomes" id="UP000257109">
    <property type="component" value="Unassembled WGS sequence"/>
</dbReference>
<sequence>MLSFRRNLISISSLDKFGFSYSFENNKVSLYQNSNVVGSGSLIDNLYILVLDEILEPLDLSNFEFYVECIQEKRTNIRKLGAKRDKDVLEIIHTNICVSNIFKSFKVEVELQLGKKIKVVKSDCSVLFFPLISIAATSVVNISAQINSILMLNGTNFKVWKEVVAIVLDCTDFDLVLRVEKPILTPDNLQEVKIEK</sequence>
<feature type="non-terminal residue" evidence="1">
    <location>
        <position position="1"/>
    </location>
</feature>
<gene>
    <name evidence="1" type="ORF">CR513_13385</name>
</gene>
<dbReference type="OrthoDB" id="1434865at2759"/>
<dbReference type="AlphaFoldDB" id="A0A371HJU0"/>
<organism evidence="1 2">
    <name type="scientific">Mucuna pruriens</name>
    <name type="common">Velvet bean</name>
    <name type="synonym">Dolichos pruriens</name>
    <dbReference type="NCBI Taxonomy" id="157652"/>
    <lineage>
        <taxon>Eukaryota</taxon>
        <taxon>Viridiplantae</taxon>
        <taxon>Streptophyta</taxon>
        <taxon>Embryophyta</taxon>
        <taxon>Tracheophyta</taxon>
        <taxon>Spermatophyta</taxon>
        <taxon>Magnoliopsida</taxon>
        <taxon>eudicotyledons</taxon>
        <taxon>Gunneridae</taxon>
        <taxon>Pentapetalae</taxon>
        <taxon>rosids</taxon>
        <taxon>fabids</taxon>
        <taxon>Fabales</taxon>
        <taxon>Fabaceae</taxon>
        <taxon>Papilionoideae</taxon>
        <taxon>50 kb inversion clade</taxon>
        <taxon>NPAAA clade</taxon>
        <taxon>indigoferoid/millettioid clade</taxon>
        <taxon>Phaseoleae</taxon>
        <taxon>Mucuna</taxon>
    </lineage>
</organism>
<dbReference type="EMBL" id="QJKJ01002395">
    <property type="protein sequence ID" value="RDY03068.1"/>
    <property type="molecule type" value="Genomic_DNA"/>
</dbReference>
<proteinExistence type="predicted"/>